<dbReference type="Gene3D" id="1.10.1520.10">
    <property type="entry name" value="Ribonuclease III domain"/>
    <property type="match status" value="1"/>
</dbReference>
<dbReference type="PROSITE" id="PS50137">
    <property type="entry name" value="DS_RBD"/>
    <property type="match status" value="1"/>
</dbReference>
<dbReference type="GO" id="GO:0003725">
    <property type="term" value="F:double-stranded RNA binding"/>
    <property type="evidence" value="ECO:0007669"/>
    <property type="project" value="TreeGrafter"/>
</dbReference>
<evidence type="ECO:0000256" key="8">
    <source>
        <dbReference type="HAMAP-Rule" id="MF_00104"/>
    </source>
</evidence>
<dbReference type="EMBL" id="SNWN01000014">
    <property type="protein sequence ID" value="TDO19428.1"/>
    <property type="molecule type" value="Genomic_DNA"/>
</dbReference>
<dbReference type="SUPFAM" id="SSF54768">
    <property type="entry name" value="dsRNA-binding domain-like"/>
    <property type="match status" value="1"/>
</dbReference>
<name>A0A4R6ID26_9MOLU</name>
<dbReference type="GO" id="GO:0008033">
    <property type="term" value="P:tRNA processing"/>
    <property type="evidence" value="ECO:0007669"/>
    <property type="project" value="UniProtKB-KW"/>
</dbReference>
<dbReference type="PANTHER" id="PTHR11207">
    <property type="entry name" value="RIBONUCLEASE III"/>
    <property type="match status" value="1"/>
</dbReference>
<feature type="domain" description="DRBM" evidence="9">
    <location>
        <begin position="163"/>
        <end position="228"/>
    </location>
</feature>
<evidence type="ECO:0000256" key="7">
    <source>
        <dbReference type="ARBA" id="ARBA00022884"/>
    </source>
</evidence>
<reference evidence="11 12" key="1">
    <citation type="submission" date="2019-03" db="EMBL/GenBank/DDBJ databases">
        <title>Genomic Encyclopedia of Archaeal and Bacterial Type Strains, Phase II (KMG-II): from individual species to whole genera.</title>
        <authorList>
            <person name="Goeker M."/>
        </authorList>
    </citation>
    <scope>NUCLEOTIDE SEQUENCE [LARGE SCALE GENOMIC DNA]</scope>
    <source>
        <strain evidence="11 12">ATCC 700618</strain>
    </source>
</reference>
<keyword evidence="3 8" id="KW-0507">mRNA processing</keyword>
<dbReference type="Proteomes" id="UP000295518">
    <property type="component" value="Unassembled WGS sequence"/>
</dbReference>
<dbReference type="Pfam" id="PF14622">
    <property type="entry name" value="Ribonucleas_3_3"/>
    <property type="match status" value="1"/>
</dbReference>
<keyword evidence="8" id="KW-0460">Magnesium</keyword>
<dbReference type="GO" id="GO:0005737">
    <property type="term" value="C:cytoplasm"/>
    <property type="evidence" value="ECO:0007669"/>
    <property type="project" value="UniProtKB-SubCell"/>
</dbReference>
<sequence>MTHEKEIQTIIDHLRMFDLNISDKDVNYFVNALRHKTYENEHKIKGNYEMLEFVGDSLLQVMSARFIYENLKYTEPGKASMMRVKLVNTENLAQVSRTLGLNKIFLKSNGAIDLENNEKIQADLFEALCAAIYYAFGEKKLIDFLIKYLFSEVKDRKISELKDPKSLFQEYVQAFSNSKPEYRTVETKDKLFETSLYFEGKLYGQGIAKNKKESKMHAAQSALEKMGQNK</sequence>
<organism evidence="11 12">
    <name type="scientific">Mycoplasma testudineum</name>
    <dbReference type="NCBI Taxonomy" id="244584"/>
    <lineage>
        <taxon>Bacteria</taxon>
        <taxon>Bacillati</taxon>
        <taxon>Mycoplasmatota</taxon>
        <taxon>Mollicutes</taxon>
        <taxon>Mycoplasmataceae</taxon>
        <taxon>Mycoplasma</taxon>
    </lineage>
</organism>
<keyword evidence="8" id="KW-0479">Metal-binding</keyword>
<evidence type="ECO:0000256" key="4">
    <source>
        <dbReference type="ARBA" id="ARBA00022722"/>
    </source>
</evidence>
<keyword evidence="8" id="KW-0699">rRNA-binding</keyword>
<dbReference type="PANTHER" id="PTHR11207:SF0">
    <property type="entry name" value="RIBONUCLEASE 3"/>
    <property type="match status" value="1"/>
</dbReference>
<dbReference type="InterPro" id="IPR000999">
    <property type="entry name" value="RNase_III_dom"/>
</dbReference>
<dbReference type="CDD" id="cd00593">
    <property type="entry name" value="RIBOc"/>
    <property type="match status" value="1"/>
</dbReference>
<dbReference type="GO" id="GO:0006397">
    <property type="term" value="P:mRNA processing"/>
    <property type="evidence" value="ECO:0007669"/>
    <property type="project" value="UniProtKB-UniRule"/>
</dbReference>
<keyword evidence="8" id="KW-0698">rRNA processing</keyword>
<dbReference type="SUPFAM" id="SSF69065">
    <property type="entry name" value="RNase III domain-like"/>
    <property type="match status" value="1"/>
</dbReference>
<keyword evidence="12" id="KW-1185">Reference proteome</keyword>
<feature type="binding site" evidence="8">
    <location>
        <position position="52"/>
    </location>
    <ligand>
        <name>Mg(2+)</name>
        <dbReference type="ChEBI" id="CHEBI:18420"/>
    </ligand>
</feature>
<comment type="function">
    <text evidence="8">Digests double-stranded RNA. Involved in the processing of primary rRNA transcript to yield the immediate precursors to the large and small rRNAs (23S and 16S). Processes some mRNAs, and tRNAs when they are encoded in the rRNA operon. Processes pre-crRNA and tracrRNA of type II CRISPR loci if present in the organism.</text>
</comment>
<gene>
    <name evidence="8" type="primary">rnc</name>
    <name evidence="11" type="ORF">EI74_0699</name>
</gene>
<dbReference type="InterPro" id="IPR011907">
    <property type="entry name" value="RNase_III"/>
</dbReference>
<evidence type="ECO:0000256" key="1">
    <source>
        <dbReference type="ARBA" id="ARBA00000109"/>
    </source>
</evidence>
<dbReference type="InterPro" id="IPR014720">
    <property type="entry name" value="dsRBD_dom"/>
</dbReference>
<dbReference type="SMART" id="SM00535">
    <property type="entry name" value="RIBOc"/>
    <property type="match status" value="1"/>
</dbReference>
<keyword evidence="7 8" id="KW-0694">RNA-binding</keyword>
<dbReference type="GO" id="GO:0046872">
    <property type="term" value="F:metal ion binding"/>
    <property type="evidence" value="ECO:0007669"/>
    <property type="project" value="UniProtKB-KW"/>
</dbReference>
<evidence type="ECO:0000256" key="6">
    <source>
        <dbReference type="ARBA" id="ARBA00022801"/>
    </source>
</evidence>
<dbReference type="SMART" id="SM00358">
    <property type="entry name" value="DSRM"/>
    <property type="match status" value="1"/>
</dbReference>
<comment type="subcellular location">
    <subcellularLocation>
        <location evidence="8">Cytoplasm</location>
    </subcellularLocation>
</comment>
<dbReference type="NCBIfam" id="TIGR02191">
    <property type="entry name" value="RNaseIII"/>
    <property type="match status" value="1"/>
</dbReference>
<feature type="binding site" evidence="8">
    <location>
        <position position="126"/>
    </location>
    <ligand>
        <name>Mg(2+)</name>
        <dbReference type="ChEBI" id="CHEBI:18420"/>
    </ligand>
</feature>
<feature type="binding site" evidence="8">
    <location>
        <position position="123"/>
    </location>
    <ligand>
        <name>Mg(2+)</name>
        <dbReference type="ChEBI" id="CHEBI:18420"/>
    </ligand>
</feature>
<evidence type="ECO:0000313" key="11">
    <source>
        <dbReference type="EMBL" id="TDO19428.1"/>
    </source>
</evidence>
<evidence type="ECO:0000259" key="10">
    <source>
        <dbReference type="PROSITE" id="PS50142"/>
    </source>
</evidence>
<dbReference type="PROSITE" id="PS50142">
    <property type="entry name" value="RNASE_3_2"/>
    <property type="match status" value="1"/>
</dbReference>
<accession>A0A4R6ID26</accession>
<dbReference type="RefSeq" id="WP_094254853.1">
    <property type="nucleotide sequence ID" value="NZ_NNCE01000006.1"/>
</dbReference>
<evidence type="ECO:0000313" key="12">
    <source>
        <dbReference type="Proteomes" id="UP000295518"/>
    </source>
</evidence>
<dbReference type="GO" id="GO:0004525">
    <property type="term" value="F:ribonuclease III activity"/>
    <property type="evidence" value="ECO:0007669"/>
    <property type="project" value="UniProtKB-UniRule"/>
</dbReference>
<keyword evidence="8" id="KW-0963">Cytoplasm</keyword>
<evidence type="ECO:0000256" key="5">
    <source>
        <dbReference type="ARBA" id="ARBA00022759"/>
    </source>
</evidence>
<keyword evidence="6 8" id="KW-0378">Hydrolase</keyword>
<protein>
    <recommendedName>
        <fullName evidence="8">Ribonuclease 3</fullName>
        <ecNumber evidence="8">3.1.26.3</ecNumber>
    </recommendedName>
    <alternativeName>
        <fullName evidence="8">Ribonuclease III</fullName>
        <shortName evidence="8">RNase III</shortName>
    </alternativeName>
</protein>
<dbReference type="Pfam" id="PF00035">
    <property type="entry name" value="dsrm"/>
    <property type="match status" value="1"/>
</dbReference>
<dbReference type="EC" id="3.1.26.3" evidence="8"/>
<dbReference type="Gene3D" id="3.30.160.20">
    <property type="match status" value="1"/>
</dbReference>
<proteinExistence type="inferred from homology"/>
<dbReference type="CDD" id="cd10845">
    <property type="entry name" value="DSRM_RNAse_III_family"/>
    <property type="match status" value="1"/>
</dbReference>
<dbReference type="GO" id="GO:0019843">
    <property type="term" value="F:rRNA binding"/>
    <property type="evidence" value="ECO:0007669"/>
    <property type="project" value="UniProtKB-KW"/>
</dbReference>
<dbReference type="GO" id="GO:0010468">
    <property type="term" value="P:regulation of gene expression"/>
    <property type="evidence" value="ECO:0007669"/>
    <property type="project" value="TreeGrafter"/>
</dbReference>
<comment type="similarity">
    <text evidence="2">Belongs to the ribonuclease III family.</text>
</comment>
<dbReference type="HAMAP" id="MF_00104">
    <property type="entry name" value="RNase_III"/>
    <property type="match status" value="1"/>
</dbReference>
<feature type="active site" evidence="8">
    <location>
        <position position="56"/>
    </location>
</feature>
<dbReference type="OrthoDB" id="9805026at2"/>
<dbReference type="GO" id="GO:0006364">
    <property type="term" value="P:rRNA processing"/>
    <property type="evidence" value="ECO:0007669"/>
    <property type="project" value="UniProtKB-UniRule"/>
</dbReference>
<comment type="cofactor">
    <cofactor evidence="8">
        <name>Mg(2+)</name>
        <dbReference type="ChEBI" id="CHEBI:18420"/>
    </cofactor>
</comment>
<evidence type="ECO:0000259" key="9">
    <source>
        <dbReference type="PROSITE" id="PS50137"/>
    </source>
</evidence>
<evidence type="ECO:0000256" key="2">
    <source>
        <dbReference type="ARBA" id="ARBA00010183"/>
    </source>
</evidence>
<dbReference type="InterPro" id="IPR036389">
    <property type="entry name" value="RNase_III_sf"/>
</dbReference>
<dbReference type="AlphaFoldDB" id="A0A4R6ID26"/>
<keyword evidence="4 8" id="KW-0540">Nuclease</keyword>
<keyword evidence="8" id="KW-0819">tRNA processing</keyword>
<comment type="subunit">
    <text evidence="8">Homodimer.</text>
</comment>
<comment type="catalytic activity">
    <reaction evidence="1 8">
        <text>Endonucleolytic cleavage to 5'-phosphomonoester.</text>
        <dbReference type="EC" id="3.1.26.3"/>
    </reaction>
</comment>
<evidence type="ECO:0000256" key="3">
    <source>
        <dbReference type="ARBA" id="ARBA00022664"/>
    </source>
</evidence>
<feature type="active site" evidence="8">
    <location>
        <position position="126"/>
    </location>
</feature>
<comment type="caution">
    <text evidence="11">The sequence shown here is derived from an EMBL/GenBank/DDBJ whole genome shotgun (WGS) entry which is preliminary data.</text>
</comment>
<feature type="domain" description="RNase III" evidence="10">
    <location>
        <begin position="10"/>
        <end position="137"/>
    </location>
</feature>
<keyword evidence="5 8" id="KW-0255">Endonuclease</keyword>